<feature type="non-terminal residue" evidence="2">
    <location>
        <position position="80"/>
    </location>
</feature>
<evidence type="ECO:0000313" key="2">
    <source>
        <dbReference type="EMBL" id="QQP56213.1"/>
    </source>
</evidence>
<gene>
    <name evidence="2" type="ORF">FKW44_000802</name>
</gene>
<dbReference type="Proteomes" id="UP000595437">
    <property type="component" value="Chromosome 1"/>
</dbReference>
<proteinExistence type="predicted"/>
<organism evidence="2 3">
    <name type="scientific">Caligus rogercresseyi</name>
    <name type="common">Sea louse</name>
    <dbReference type="NCBI Taxonomy" id="217165"/>
    <lineage>
        <taxon>Eukaryota</taxon>
        <taxon>Metazoa</taxon>
        <taxon>Ecdysozoa</taxon>
        <taxon>Arthropoda</taxon>
        <taxon>Crustacea</taxon>
        <taxon>Multicrustacea</taxon>
        <taxon>Hexanauplia</taxon>
        <taxon>Copepoda</taxon>
        <taxon>Siphonostomatoida</taxon>
        <taxon>Caligidae</taxon>
        <taxon>Caligus</taxon>
    </lineage>
</organism>
<evidence type="ECO:0000313" key="3">
    <source>
        <dbReference type="Proteomes" id="UP000595437"/>
    </source>
</evidence>
<evidence type="ECO:0000256" key="1">
    <source>
        <dbReference type="SAM" id="MobiDB-lite"/>
    </source>
</evidence>
<sequence>MITDDEDLLEGSGYDLDYESSGLFSHEVSGNSEVPESPEEPQQNGRVEFYKKYEVDLLQLDASCMIQFTEAHPVTHATIR</sequence>
<name>A0A7T8KI44_CALRO</name>
<dbReference type="AlphaFoldDB" id="A0A7T8KI44"/>
<feature type="region of interest" description="Disordered" evidence="1">
    <location>
        <begin position="1"/>
        <end position="46"/>
    </location>
</feature>
<keyword evidence="3" id="KW-1185">Reference proteome</keyword>
<protein>
    <submittedName>
        <fullName evidence="2">Uncharacterized protein</fullName>
    </submittedName>
</protein>
<feature type="compositionally biased region" description="Low complexity" evidence="1">
    <location>
        <begin position="27"/>
        <end position="44"/>
    </location>
</feature>
<accession>A0A7T8KI44</accession>
<reference evidence="3" key="1">
    <citation type="submission" date="2021-01" db="EMBL/GenBank/DDBJ databases">
        <title>Caligus Genome Assembly.</title>
        <authorList>
            <person name="Gallardo-Escarate C."/>
        </authorList>
    </citation>
    <scope>NUCLEOTIDE SEQUENCE [LARGE SCALE GENOMIC DNA]</scope>
</reference>
<dbReference type="EMBL" id="CP045890">
    <property type="protein sequence ID" value="QQP56213.1"/>
    <property type="molecule type" value="Genomic_DNA"/>
</dbReference>